<sequence>MLGRSLISWQTKKQTTVSRSSAEAEYRAMADTCYEIRWIQHILGCIGVATTAVPSSCIPVVFFLVNNRSSISQTSFGDIMYMMDEPFSN</sequence>
<keyword evidence="1" id="KW-0812">Transmembrane</keyword>
<evidence type="ECO:0000313" key="3">
    <source>
        <dbReference type="Proteomes" id="UP000004994"/>
    </source>
</evidence>
<dbReference type="CDD" id="cd09272">
    <property type="entry name" value="RNase_HI_RT_Ty1"/>
    <property type="match status" value="1"/>
</dbReference>
<dbReference type="AlphaFoldDB" id="A0A3Q7ICR3"/>
<reference evidence="2" key="2">
    <citation type="submission" date="2019-01" db="UniProtKB">
        <authorList>
            <consortium name="EnsemblPlants"/>
        </authorList>
    </citation>
    <scope>IDENTIFICATION</scope>
    <source>
        <strain evidence="2">cv. Heinz 1706</strain>
    </source>
</reference>
<feature type="transmembrane region" description="Helical" evidence="1">
    <location>
        <begin position="38"/>
        <end position="65"/>
    </location>
</feature>
<dbReference type="PANTHER" id="PTHR11439:SF498">
    <property type="entry name" value="DNAK FAMILY PROTEIN"/>
    <property type="match status" value="1"/>
</dbReference>
<reference evidence="2" key="1">
    <citation type="journal article" date="2012" name="Nature">
        <title>The tomato genome sequence provides insights into fleshy fruit evolution.</title>
        <authorList>
            <consortium name="Tomato Genome Consortium"/>
        </authorList>
    </citation>
    <scope>NUCLEOTIDE SEQUENCE [LARGE SCALE GENOMIC DNA]</scope>
    <source>
        <strain evidence="2">cv. Heinz 1706</strain>
    </source>
</reference>
<dbReference type="InParanoid" id="A0A3Q7ICR3"/>
<dbReference type="Proteomes" id="UP000004994">
    <property type="component" value="Chromosome 10"/>
</dbReference>
<evidence type="ECO:0000256" key="1">
    <source>
        <dbReference type="SAM" id="Phobius"/>
    </source>
</evidence>
<organism evidence="2">
    <name type="scientific">Solanum lycopersicum</name>
    <name type="common">Tomato</name>
    <name type="synonym">Lycopersicon esculentum</name>
    <dbReference type="NCBI Taxonomy" id="4081"/>
    <lineage>
        <taxon>Eukaryota</taxon>
        <taxon>Viridiplantae</taxon>
        <taxon>Streptophyta</taxon>
        <taxon>Embryophyta</taxon>
        <taxon>Tracheophyta</taxon>
        <taxon>Spermatophyta</taxon>
        <taxon>Magnoliopsida</taxon>
        <taxon>eudicotyledons</taxon>
        <taxon>Gunneridae</taxon>
        <taxon>Pentapetalae</taxon>
        <taxon>asterids</taxon>
        <taxon>lamiids</taxon>
        <taxon>Solanales</taxon>
        <taxon>Solanaceae</taxon>
        <taxon>Solanoideae</taxon>
        <taxon>Solaneae</taxon>
        <taxon>Solanum</taxon>
        <taxon>Solanum subgen. Lycopersicon</taxon>
    </lineage>
</organism>
<keyword evidence="1" id="KW-0472">Membrane</keyword>
<name>A0A3Q7ICR3_SOLLC</name>
<dbReference type="PANTHER" id="PTHR11439">
    <property type="entry name" value="GAG-POL-RELATED RETROTRANSPOSON"/>
    <property type="match status" value="1"/>
</dbReference>
<accession>A0A3Q7ICR3</accession>
<keyword evidence="3" id="KW-1185">Reference proteome</keyword>
<evidence type="ECO:0000313" key="2">
    <source>
        <dbReference type="EnsemblPlants" id="Solyc10g018027.1.1"/>
    </source>
</evidence>
<dbReference type="EnsemblPlants" id="Solyc10g018027.1.1">
    <property type="protein sequence ID" value="Solyc10g018027.1.1"/>
    <property type="gene ID" value="Solyc10g018027.1"/>
</dbReference>
<proteinExistence type="predicted"/>
<dbReference type="Gramene" id="Solyc10g018027.1.1">
    <property type="protein sequence ID" value="Solyc10g018027.1.1"/>
    <property type="gene ID" value="Solyc10g018027.1"/>
</dbReference>
<protein>
    <submittedName>
        <fullName evidence="2">Uncharacterized protein</fullName>
    </submittedName>
</protein>
<keyword evidence="1" id="KW-1133">Transmembrane helix</keyword>